<dbReference type="STRING" id="313367.JSE7799_00457"/>
<reference evidence="1 2" key="1">
    <citation type="submission" date="2015-09" db="EMBL/GenBank/DDBJ databases">
        <authorList>
            <person name="Jackson K.R."/>
            <person name="Lunt B.L."/>
            <person name="Fisher J.N.B."/>
            <person name="Gardner A.V."/>
            <person name="Bailey M.E."/>
            <person name="Deus L.M."/>
            <person name="Earl A.S."/>
            <person name="Gibby P.D."/>
            <person name="Hartmann K.A."/>
            <person name="Liu J.E."/>
            <person name="Manci A.M."/>
            <person name="Nielsen D.A."/>
            <person name="Solomon M.B."/>
            <person name="Breakwell D.P."/>
            <person name="Burnett S.H."/>
            <person name="Grose J.H."/>
        </authorList>
    </citation>
    <scope>NUCLEOTIDE SEQUENCE [LARGE SCALE GENOMIC DNA]</scope>
    <source>
        <strain evidence="1 2">CECT 7799</strain>
    </source>
</reference>
<evidence type="ECO:0000313" key="2">
    <source>
        <dbReference type="Proteomes" id="UP000049455"/>
    </source>
</evidence>
<protein>
    <submittedName>
        <fullName evidence="1">Uncharacterized protein</fullName>
    </submittedName>
</protein>
<sequence length="87" mass="9331">MTYLRLKGSGKPETFRRAAERSCGYAIDVCGDKPLTTYTRKDANAFRDALVARGMAGSSITKLFGMGALRNQLLRTAVQKSATVAAG</sequence>
<accession>A0A0M7B7F9</accession>
<dbReference type="AlphaFoldDB" id="A0A0M7B7F9"/>
<dbReference type="EMBL" id="CYPR01000023">
    <property type="protein sequence ID" value="CUH19026.1"/>
    <property type="molecule type" value="Genomic_DNA"/>
</dbReference>
<proteinExistence type="predicted"/>
<name>A0A0M7B7F9_9RHOB</name>
<keyword evidence="2" id="KW-1185">Reference proteome</keyword>
<dbReference type="Proteomes" id="UP000049455">
    <property type="component" value="Unassembled WGS sequence"/>
</dbReference>
<evidence type="ECO:0000313" key="1">
    <source>
        <dbReference type="EMBL" id="CUH19026.1"/>
    </source>
</evidence>
<gene>
    <name evidence="1" type="ORF">JSE7799_00457</name>
</gene>
<organism evidence="1 2">
    <name type="scientific">Jannaschia seosinensis</name>
    <dbReference type="NCBI Taxonomy" id="313367"/>
    <lineage>
        <taxon>Bacteria</taxon>
        <taxon>Pseudomonadati</taxon>
        <taxon>Pseudomonadota</taxon>
        <taxon>Alphaproteobacteria</taxon>
        <taxon>Rhodobacterales</taxon>
        <taxon>Roseobacteraceae</taxon>
        <taxon>Jannaschia</taxon>
    </lineage>
</organism>